<gene>
    <name evidence="8" type="ORF">H9826_02565</name>
</gene>
<dbReference type="GO" id="GO:0006520">
    <property type="term" value="P:amino acid metabolic process"/>
    <property type="evidence" value="ECO:0007669"/>
    <property type="project" value="InterPro"/>
</dbReference>
<dbReference type="InterPro" id="IPR004838">
    <property type="entry name" value="NHTrfase_class1_PyrdxlP-BS"/>
</dbReference>
<dbReference type="InterPro" id="IPR004839">
    <property type="entry name" value="Aminotransferase_I/II_large"/>
</dbReference>
<dbReference type="PRINTS" id="PR00753">
    <property type="entry name" value="ACCSYNTHASE"/>
</dbReference>
<feature type="domain" description="Aminotransferase class I/classII large" evidence="7">
    <location>
        <begin position="32"/>
        <end position="390"/>
    </location>
</feature>
<dbReference type="GO" id="GO:0030170">
    <property type="term" value="F:pyridoxal phosphate binding"/>
    <property type="evidence" value="ECO:0007669"/>
    <property type="project" value="InterPro"/>
</dbReference>
<dbReference type="EMBL" id="DXCX01000027">
    <property type="protein sequence ID" value="HIY72847.1"/>
    <property type="molecule type" value="Genomic_DNA"/>
</dbReference>
<dbReference type="EC" id="2.6.1.-" evidence="6"/>
<comment type="similarity">
    <text evidence="2 6">Belongs to the class-I pyridoxal-phosphate-dependent aminotransferase family.</text>
</comment>
<proteinExistence type="inferred from homology"/>
<dbReference type="InterPro" id="IPR015421">
    <property type="entry name" value="PyrdxlP-dep_Trfase_major"/>
</dbReference>
<dbReference type="Gene3D" id="3.90.1150.10">
    <property type="entry name" value="Aspartate Aminotransferase, domain 1"/>
    <property type="match status" value="1"/>
</dbReference>
<dbReference type="InterPro" id="IPR015424">
    <property type="entry name" value="PyrdxlP-dep_Trfase"/>
</dbReference>
<comment type="caution">
    <text evidence="8">The sequence shown here is derived from an EMBL/GenBank/DDBJ whole genome shotgun (WGS) entry which is preliminary data.</text>
</comment>
<dbReference type="Pfam" id="PF00155">
    <property type="entry name" value="Aminotran_1_2"/>
    <property type="match status" value="1"/>
</dbReference>
<evidence type="ECO:0000313" key="9">
    <source>
        <dbReference type="Proteomes" id="UP000886824"/>
    </source>
</evidence>
<comment type="cofactor">
    <cofactor evidence="1 6">
        <name>pyridoxal 5'-phosphate</name>
        <dbReference type="ChEBI" id="CHEBI:597326"/>
    </cofactor>
</comment>
<dbReference type="PROSITE" id="PS00105">
    <property type="entry name" value="AA_TRANSFER_CLASS_1"/>
    <property type="match status" value="1"/>
</dbReference>
<evidence type="ECO:0000256" key="6">
    <source>
        <dbReference type="RuleBase" id="RU000481"/>
    </source>
</evidence>
<evidence type="ECO:0000256" key="2">
    <source>
        <dbReference type="ARBA" id="ARBA00007441"/>
    </source>
</evidence>
<keyword evidence="5" id="KW-0663">Pyridoxal phosphate</keyword>
<dbReference type="PANTHER" id="PTHR46383">
    <property type="entry name" value="ASPARTATE AMINOTRANSFERASE"/>
    <property type="match status" value="1"/>
</dbReference>
<keyword evidence="4 6" id="KW-0808">Transferase</keyword>
<evidence type="ECO:0000313" key="8">
    <source>
        <dbReference type="EMBL" id="HIY72847.1"/>
    </source>
</evidence>
<dbReference type="Proteomes" id="UP000886824">
    <property type="component" value="Unassembled WGS sequence"/>
</dbReference>
<dbReference type="CDD" id="cd00609">
    <property type="entry name" value="AAT_like"/>
    <property type="match status" value="1"/>
</dbReference>
<reference evidence="8" key="2">
    <citation type="submission" date="2021-04" db="EMBL/GenBank/DDBJ databases">
        <authorList>
            <person name="Gilroy R."/>
        </authorList>
    </citation>
    <scope>NUCLEOTIDE SEQUENCE</scope>
    <source>
        <strain evidence="8">CHK33-7979</strain>
    </source>
</reference>
<organism evidence="8 9">
    <name type="scientific">Candidatus Intestinimonas merdavium</name>
    <dbReference type="NCBI Taxonomy" id="2838622"/>
    <lineage>
        <taxon>Bacteria</taxon>
        <taxon>Bacillati</taxon>
        <taxon>Bacillota</taxon>
        <taxon>Clostridia</taxon>
        <taxon>Eubacteriales</taxon>
        <taxon>Intestinimonas</taxon>
    </lineage>
</organism>
<evidence type="ECO:0000256" key="5">
    <source>
        <dbReference type="ARBA" id="ARBA00022898"/>
    </source>
</evidence>
<accession>A0A9D1Z3Q0</accession>
<dbReference type="Gene3D" id="3.40.640.10">
    <property type="entry name" value="Type I PLP-dependent aspartate aminotransferase-like (Major domain)"/>
    <property type="match status" value="1"/>
</dbReference>
<protein>
    <recommendedName>
        <fullName evidence="6">Aminotransferase</fullName>
        <ecNumber evidence="6">2.6.1.-</ecNumber>
    </recommendedName>
</protein>
<dbReference type="FunFam" id="3.40.640.10:FF:000033">
    <property type="entry name" value="Aspartate aminotransferase"/>
    <property type="match status" value="1"/>
</dbReference>
<dbReference type="InterPro" id="IPR015422">
    <property type="entry name" value="PyrdxlP-dep_Trfase_small"/>
</dbReference>
<dbReference type="GO" id="GO:0008483">
    <property type="term" value="F:transaminase activity"/>
    <property type="evidence" value="ECO:0007669"/>
    <property type="project" value="UniProtKB-KW"/>
</dbReference>
<sequence>MKELSQIASAVRASTTLAIDAMFKQMKADGINVIGFGAGEPDFHTPDNIKEAGYAAIRDNFTCYTPTAGIPELRKAACDRLREDCGLEYVPAQIVMASGAKHALYGALHALVDPGDEVIIPAPFWVTYFEMVRMLGAVPVIVTAEESAGFKITPEQLAAAVTPKTKAVLLNNPSNPTGMVYSREELQALADVCVNKDLYVVADEIYYRLVYDGRPFTSVAALGKDVKERTILINGVSKSYAMTGWRVGYAAAPEHIAKVMSNYLSHSTGAPCSIAQKAAAVALGGPQETVEEMRKAFEQRRNHLVERMNSISRVSCLKPEGAFYVMMNLRELMSRTIHGVTIHDADDFADAFLKYGLVATVPCTGFGAPEFVRWSYATSMENIDAGLDRLEKFLAE</sequence>
<dbReference type="AlphaFoldDB" id="A0A9D1Z3Q0"/>
<dbReference type="InterPro" id="IPR050596">
    <property type="entry name" value="AspAT/PAT-like"/>
</dbReference>
<reference evidence="8" key="1">
    <citation type="journal article" date="2021" name="PeerJ">
        <title>Extensive microbial diversity within the chicken gut microbiome revealed by metagenomics and culture.</title>
        <authorList>
            <person name="Gilroy R."/>
            <person name="Ravi A."/>
            <person name="Getino M."/>
            <person name="Pursley I."/>
            <person name="Horton D.L."/>
            <person name="Alikhan N.F."/>
            <person name="Baker D."/>
            <person name="Gharbi K."/>
            <person name="Hall N."/>
            <person name="Watson M."/>
            <person name="Adriaenssens E.M."/>
            <person name="Foster-Nyarko E."/>
            <person name="Jarju S."/>
            <person name="Secka A."/>
            <person name="Antonio M."/>
            <person name="Oren A."/>
            <person name="Chaudhuri R.R."/>
            <person name="La Ragione R."/>
            <person name="Hildebrand F."/>
            <person name="Pallen M.J."/>
        </authorList>
    </citation>
    <scope>NUCLEOTIDE SEQUENCE</scope>
    <source>
        <strain evidence="8">CHK33-7979</strain>
    </source>
</reference>
<evidence type="ECO:0000256" key="3">
    <source>
        <dbReference type="ARBA" id="ARBA00022576"/>
    </source>
</evidence>
<keyword evidence="3 6" id="KW-0032">Aminotransferase</keyword>
<evidence type="ECO:0000256" key="1">
    <source>
        <dbReference type="ARBA" id="ARBA00001933"/>
    </source>
</evidence>
<name>A0A9D1Z3Q0_9FIRM</name>
<dbReference type="PANTHER" id="PTHR46383:SF1">
    <property type="entry name" value="ASPARTATE AMINOTRANSFERASE"/>
    <property type="match status" value="1"/>
</dbReference>
<dbReference type="SUPFAM" id="SSF53383">
    <property type="entry name" value="PLP-dependent transferases"/>
    <property type="match status" value="1"/>
</dbReference>
<evidence type="ECO:0000256" key="4">
    <source>
        <dbReference type="ARBA" id="ARBA00022679"/>
    </source>
</evidence>
<evidence type="ECO:0000259" key="7">
    <source>
        <dbReference type="Pfam" id="PF00155"/>
    </source>
</evidence>